<evidence type="ECO:0000313" key="2">
    <source>
        <dbReference type="Proteomes" id="UP000648535"/>
    </source>
</evidence>
<name>A0A8H9G8I6_9MICO</name>
<dbReference type="Gene3D" id="3.30.70.1260">
    <property type="entry name" value="bacterial protein sp0830 like"/>
    <property type="match status" value="1"/>
</dbReference>
<dbReference type="PIRSF" id="PIRSF008502">
    <property type="entry name" value="UCP008502"/>
    <property type="match status" value="1"/>
</dbReference>
<dbReference type="SUPFAM" id="SSF160379">
    <property type="entry name" value="SP0830-like"/>
    <property type="match status" value="1"/>
</dbReference>
<evidence type="ECO:0008006" key="3">
    <source>
        <dbReference type="Google" id="ProtNLM"/>
    </source>
</evidence>
<comment type="caution">
    <text evidence="1">The sequence shown here is derived from an EMBL/GenBank/DDBJ whole genome shotgun (WGS) entry which is preliminary data.</text>
</comment>
<sequence length="181" mass="19594">MTGPARYGPDMTRWIALLRGVNVNGITIRSADLAATFRTLGYADVRTVLASGNVVFTAPGDASVVKADVEQALRDRFGYDAWVVLLRHDDLAGIVEGFPFPSGPDRHDYVLFASEGAALDDLLADLALDDTVERVARGAGVVYWSCPKGSSTDTTFAKRAGAVRFKRTTTTRNTNTLRKLL</sequence>
<evidence type="ECO:0000313" key="1">
    <source>
        <dbReference type="EMBL" id="GGK94518.1"/>
    </source>
</evidence>
<dbReference type="AlphaFoldDB" id="A0A8H9G8I6"/>
<dbReference type="PANTHER" id="PTHR36439">
    <property type="entry name" value="BLL4334 PROTEIN"/>
    <property type="match status" value="1"/>
</dbReference>
<gene>
    <name evidence="1" type="ORF">GCM10009769_10620</name>
</gene>
<dbReference type="Pfam" id="PF08002">
    <property type="entry name" value="DUF1697"/>
    <property type="match status" value="1"/>
</dbReference>
<protein>
    <recommendedName>
        <fullName evidence="3">Pyridoxamine 5-phosphate oxidase</fullName>
    </recommendedName>
</protein>
<dbReference type="Proteomes" id="UP000648535">
    <property type="component" value="Unassembled WGS sequence"/>
</dbReference>
<reference evidence="1" key="1">
    <citation type="journal article" date="2014" name="Int. J. Syst. Evol. Microbiol.">
        <title>Complete genome sequence of Corynebacterium casei LMG S-19264T (=DSM 44701T), isolated from a smear-ripened cheese.</title>
        <authorList>
            <consortium name="US DOE Joint Genome Institute (JGI-PGF)"/>
            <person name="Walter F."/>
            <person name="Albersmeier A."/>
            <person name="Kalinowski J."/>
            <person name="Ruckert C."/>
        </authorList>
    </citation>
    <scope>NUCLEOTIDE SEQUENCE</scope>
    <source>
        <strain evidence="1">JCM 1480</strain>
    </source>
</reference>
<organism evidence="1 2">
    <name type="scientific">Curtobacterium luteum</name>
    <dbReference type="NCBI Taxonomy" id="33881"/>
    <lineage>
        <taxon>Bacteria</taxon>
        <taxon>Bacillati</taxon>
        <taxon>Actinomycetota</taxon>
        <taxon>Actinomycetes</taxon>
        <taxon>Micrococcales</taxon>
        <taxon>Microbacteriaceae</taxon>
        <taxon>Curtobacterium</taxon>
    </lineage>
</organism>
<accession>A0A8H9G8I6</accession>
<reference evidence="1" key="2">
    <citation type="submission" date="2020-09" db="EMBL/GenBank/DDBJ databases">
        <authorList>
            <person name="Sun Q."/>
            <person name="Ohkuma M."/>
        </authorList>
    </citation>
    <scope>NUCLEOTIDE SEQUENCE</scope>
    <source>
        <strain evidence="1">JCM 1480</strain>
    </source>
</reference>
<dbReference type="PANTHER" id="PTHR36439:SF1">
    <property type="entry name" value="DUF1697 DOMAIN-CONTAINING PROTEIN"/>
    <property type="match status" value="1"/>
</dbReference>
<dbReference type="InterPro" id="IPR012545">
    <property type="entry name" value="DUF1697"/>
</dbReference>
<proteinExistence type="predicted"/>
<dbReference type="Gene3D" id="3.30.70.1280">
    <property type="entry name" value="SP0830-like domains"/>
    <property type="match status" value="1"/>
</dbReference>
<dbReference type="EMBL" id="BMOI01000003">
    <property type="protein sequence ID" value="GGK94518.1"/>
    <property type="molecule type" value="Genomic_DNA"/>
</dbReference>